<feature type="domain" description="Major facilitator superfamily (MFS) profile" evidence="7">
    <location>
        <begin position="25"/>
        <end position="399"/>
    </location>
</feature>
<name>A0A9E5MNZ0_9GAMM</name>
<feature type="transmembrane region" description="Helical" evidence="6">
    <location>
        <begin position="94"/>
        <end position="113"/>
    </location>
</feature>
<dbReference type="GO" id="GO:0005886">
    <property type="term" value="C:plasma membrane"/>
    <property type="evidence" value="ECO:0007669"/>
    <property type="project" value="UniProtKB-SubCell"/>
</dbReference>
<dbReference type="EMBL" id="JAAONZ010000019">
    <property type="protein sequence ID" value="NHO67761.1"/>
    <property type="molecule type" value="Genomic_DNA"/>
</dbReference>
<evidence type="ECO:0000259" key="7">
    <source>
        <dbReference type="PROSITE" id="PS50850"/>
    </source>
</evidence>
<feature type="transmembrane region" description="Helical" evidence="6">
    <location>
        <begin position="290"/>
        <end position="308"/>
    </location>
</feature>
<evidence type="ECO:0000256" key="2">
    <source>
        <dbReference type="ARBA" id="ARBA00022475"/>
    </source>
</evidence>
<evidence type="ECO:0000256" key="3">
    <source>
        <dbReference type="ARBA" id="ARBA00022692"/>
    </source>
</evidence>
<dbReference type="RefSeq" id="WP_167191072.1">
    <property type="nucleotide sequence ID" value="NZ_JAAONZ010000019.1"/>
</dbReference>
<comment type="caution">
    <text evidence="8">The sequence shown here is derived from an EMBL/GenBank/DDBJ whole genome shotgun (WGS) entry which is preliminary data.</text>
</comment>
<feature type="transmembrane region" description="Helical" evidence="6">
    <location>
        <begin position="373"/>
        <end position="394"/>
    </location>
</feature>
<protein>
    <submittedName>
        <fullName evidence="8">MFS transporter</fullName>
    </submittedName>
</protein>
<keyword evidence="5 6" id="KW-0472">Membrane</keyword>
<evidence type="ECO:0000256" key="4">
    <source>
        <dbReference type="ARBA" id="ARBA00022989"/>
    </source>
</evidence>
<feature type="transmembrane region" description="Helical" evidence="6">
    <location>
        <begin position="174"/>
        <end position="195"/>
    </location>
</feature>
<keyword evidence="4 6" id="KW-1133">Transmembrane helix</keyword>
<feature type="transmembrane region" description="Helical" evidence="6">
    <location>
        <begin position="150"/>
        <end position="168"/>
    </location>
</feature>
<feature type="transmembrane region" description="Helical" evidence="6">
    <location>
        <begin position="226"/>
        <end position="245"/>
    </location>
</feature>
<evidence type="ECO:0000256" key="5">
    <source>
        <dbReference type="ARBA" id="ARBA00023136"/>
    </source>
</evidence>
<dbReference type="PANTHER" id="PTHR43124:SF10">
    <property type="entry name" value="PURINE EFFLUX PUMP PBUE"/>
    <property type="match status" value="1"/>
</dbReference>
<evidence type="ECO:0000256" key="1">
    <source>
        <dbReference type="ARBA" id="ARBA00004651"/>
    </source>
</evidence>
<accession>A0A9E5MNZ0</accession>
<gene>
    <name evidence="8" type="ORF">G8770_19620</name>
</gene>
<dbReference type="InterPro" id="IPR011701">
    <property type="entry name" value="MFS"/>
</dbReference>
<feature type="transmembrane region" description="Helical" evidence="6">
    <location>
        <begin position="27"/>
        <end position="54"/>
    </location>
</feature>
<dbReference type="Gene3D" id="1.20.1250.20">
    <property type="entry name" value="MFS general substrate transporter like domains"/>
    <property type="match status" value="2"/>
</dbReference>
<reference evidence="8" key="1">
    <citation type="submission" date="2020-03" db="EMBL/GenBank/DDBJ databases">
        <authorList>
            <person name="Guo F."/>
        </authorList>
    </citation>
    <scope>NUCLEOTIDE SEQUENCE</scope>
    <source>
        <strain evidence="8">JCM 30134</strain>
    </source>
</reference>
<dbReference type="Proteomes" id="UP000787472">
    <property type="component" value="Unassembled WGS sequence"/>
</dbReference>
<dbReference type="AlphaFoldDB" id="A0A9E5MNZ0"/>
<feature type="transmembrane region" description="Helical" evidence="6">
    <location>
        <begin position="257"/>
        <end position="278"/>
    </location>
</feature>
<dbReference type="SUPFAM" id="SSF103473">
    <property type="entry name" value="MFS general substrate transporter"/>
    <property type="match status" value="1"/>
</dbReference>
<feature type="transmembrane region" description="Helical" evidence="6">
    <location>
        <begin position="66"/>
        <end position="87"/>
    </location>
</feature>
<feature type="transmembrane region" description="Helical" evidence="6">
    <location>
        <begin position="119"/>
        <end position="143"/>
    </location>
</feature>
<evidence type="ECO:0000313" key="8">
    <source>
        <dbReference type="EMBL" id="NHO67761.1"/>
    </source>
</evidence>
<keyword evidence="3 6" id="KW-0812">Transmembrane</keyword>
<evidence type="ECO:0000256" key="6">
    <source>
        <dbReference type="SAM" id="Phobius"/>
    </source>
</evidence>
<keyword evidence="9" id="KW-1185">Reference proteome</keyword>
<comment type="subcellular location">
    <subcellularLocation>
        <location evidence="1">Cell membrane</location>
        <topology evidence="1">Multi-pass membrane protein</topology>
    </subcellularLocation>
</comment>
<evidence type="ECO:0000313" key="9">
    <source>
        <dbReference type="Proteomes" id="UP000787472"/>
    </source>
</evidence>
<dbReference type="InterPro" id="IPR050189">
    <property type="entry name" value="MFS_Efflux_Transporters"/>
</dbReference>
<dbReference type="InterPro" id="IPR036259">
    <property type="entry name" value="MFS_trans_sf"/>
</dbReference>
<dbReference type="Pfam" id="PF07690">
    <property type="entry name" value="MFS_1"/>
    <property type="match status" value="1"/>
</dbReference>
<dbReference type="GO" id="GO:0022857">
    <property type="term" value="F:transmembrane transporter activity"/>
    <property type="evidence" value="ECO:0007669"/>
    <property type="project" value="InterPro"/>
</dbReference>
<dbReference type="PROSITE" id="PS50850">
    <property type="entry name" value="MFS"/>
    <property type="match status" value="1"/>
</dbReference>
<keyword evidence="2" id="KW-1003">Cell membrane</keyword>
<dbReference type="PANTHER" id="PTHR43124">
    <property type="entry name" value="PURINE EFFLUX PUMP PBUE"/>
    <property type="match status" value="1"/>
</dbReference>
<dbReference type="InterPro" id="IPR020846">
    <property type="entry name" value="MFS_dom"/>
</dbReference>
<sequence>MTHSSAQASQIATDLPQTQPGSYDTPAAIAAAIVISFVGNAVVMGMPMIVGALADDLGFGEQQVGWLASADLGGMFLASLLTAMVITRVNRRQLAMVGIIIALMANLLSSQFHDFTTLFYTRVIAGIGGGICYSLGVGCLAGTHHTARNFSILMFALVTINALELYSFPVLSDVWGVNGIYYAFCGAFVLCFFAVPKLPAFAAEPTAITETADGHKVRIPGYLPKLCLLAVSCFYITIGSFWAYIERAGVDAGLSDEFIANTLTIGTLFTLLGCFVATWLSNKAGQSKPLLVALLTMVGAMALLALGINPTVFIIGNFMFNVMWLFTDIYQLGTISNVDHSGRYAALIPGAQGLAQTIAPTAAGFLLAANLGYGAVMLLGAAGSLSAFVIYAFVYRQLRQLAPELADAS</sequence>
<proteinExistence type="predicted"/>
<organism evidence="8 9">
    <name type="scientific">Pseudomaricurvus hydrocarbonicus</name>
    <dbReference type="NCBI Taxonomy" id="1470433"/>
    <lineage>
        <taxon>Bacteria</taxon>
        <taxon>Pseudomonadati</taxon>
        <taxon>Pseudomonadota</taxon>
        <taxon>Gammaproteobacteria</taxon>
        <taxon>Cellvibrionales</taxon>
        <taxon>Cellvibrionaceae</taxon>
        <taxon>Pseudomaricurvus</taxon>
    </lineage>
</organism>